<proteinExistence type="predicted"/>
<dbReference type="PANTHER" id="PTHR30619">
    <property type="entry name" value="DNA INTERNALIZATION/COMPETENCE PROTEIN COMEC/REC2"/>
    <property type="match status" value="1"/>
</dbReference>
<keyword evidence="9" id="KW-1185">Reference proteome</keyword>
<sequence>MAGCLSVQQLAVLPPWPVSFAVAALALASLAAWRSSWWRYAAIFLAFAAWTAGQGERAMQARLPSALEGHDVRIEGRIVELPRRRGGDVTFVFVPDAMPSEARGAVRVTWYRTHETPRPCERWSLSLRLRRPRGTVNPGGGDSERVALLRGIVATASVRASADNRRLGVAPCADGWRDAIARTFDDRLGPHDARILKALTVGDTRGLDAGDWDVARATGTSHLIAISGFHVGVAAGGGVLLVRLLYALFPRLGSRLPRSLAASVAGLVVATGYGVLAGLGLPTVRSLLMAASLVLIGIARRRGRGAHLLALAALAMLAADPLSVLSSGFWLSFAGVGFLMLCVSGDGRGWRARVLAALRAQAAMSVALLPLSLYLFGSTSLVAFPANLLAAPLVSVVVVPLAIIGCVFAAWPDIATVPWRGAADAMALEWRVLEAMAEWPGSRIAAPVTTWWPVLLATVGAAWLFVPRGVPLRLHGAALFLPLLWPTRAALPEGAFRAWVLDVGQGLAVLVHTRNHTLVYDAGPAYPGGDAGAGVVLPSLQALGLGSVDALVVSHGDNDHAGGAHTVARRHPGASRWAGEPERSPLPSAPCTHGVTWRWDGVSFRFDTVEGPAGRKSNERSCVLVVDGRAGRLLLTGDIGHASERRMLTDLPLSDRPTVSTMAHHGSRHSSGTAWLDRVRPMLAIASAGWRNRFGHPHPDVLARHRSVGAIVLVTASSGAIAVDFPADGMPFVSREWRRPRDRYWRE</sequence>
<dbReference type="NCBIfam" id="TIGR00361">
    <property type="entry name" value="ComEC_Rec2"/>
    <property type="match status" value="1"/>
</dbReference>
<evidence type="ECO:0000256" key="2">
    <source>
        <dbReference type="ARBA" id="ARBA00022475"/>
    </source>
</evidence>
<keyword evidence="5 6" id="KW-0472">Membrane</keyword>
<dbReference type="Pfam" id="PF13567">
    <property type="entry name" value="DUF4131"/>
    <property type="match status" value="1"/>
</dbReference>
<name>A0ABT6BCE3_9GAMM</name>
<feature type="transmembrane region" description="Helical" evidence="6">
    <location>
        <begin position="388"/>
        <end position="411"/>
    </location>
</feature>
<dbReference type="NCBIfam" id="TIGR00360">
    <property type="entry name" value="ComEC_N-term"/>
    <property type="match status" value="1"/>
</dbReference>
<dbReference type="InterPro" id="IPR025405">
    <property type="entry name" value="DUF4131"/>
</dbReference>
<dbReference type="Pfam" id="PF03772">
    <property type="entry name" value="Competence"/>
    <property type="match status" value="1"/>
</dbReference>
<accession>A0ABT6BCE3</accession>
<dbReference type="SMART" id="SM00849">
    <property type="entry name" value="Lactamase_B"/>
    <property type="match status" value="1"/>
</dbReference>
<evidence type="ECO:0000256" key="4">
    <source>
        <dbReference type="ARBA" id="ARBA00022989"/>
    </source>
</evidence>
<evidence type="ECO:0000256" key="6">
    <source>
        <dbReference type="SAM" id="Phobius"/>
    </source>
</evidence>
<feature type="transmembrane region" description="Helical" evidence="6">
    <location>
        <begin position="444"/>
        <end position="466"/>
    </location>
</feature>
<dbReference type="InterPro" id="IPR004477">
    <property type="entry name" value="ComEC_N"/>
</dbReference>
<evidence type="ECO:0000256" key="3">
    <source>
        <dbReference type="ARBA" id="ARBA00022692"/>
    </source>
</evidence>
<dbReference type="InterPro" id="IPR035681">
    <property type="entry name" value="ComA-like_MBL"/>
</dbReference>
<dbReference type="PANTHER" id="PTHR30619:SF1">
    <property type="entry name" value="RECOMBINATION PROTEIN 2"/>
    <property type="match status" value="1"/>
</dbReference>
<keyword evidence="2" id="KW-1003">Cell membrane</keyword>
<dbReference type="Proteomes" id="UP001528850">
    <property type="component" value="Unassembled WGS sequence"/>
</dbReference>
<evidence type="ECO:0000313" key="8">
    <source>
        <dbReference type="EMBL" id="MDF4025808.1"/>
    </source>
</evidence>
<reference evidence="8 9" key="1">
    <citation type="journal article" date="2024" name="Curr. Microbiol.">
        <title>Luteibacter sahnii sp. nov., A Novel Yellow-Colored Xanthomonadin Pigment Producing Probiotic Bacterium from Healthy Rice Seed Microbiome.</title>
        <authorList>
            <person name="Jaiswal G."/>
            <person name="Rana R."/>
            <person name="Nayak P.K."/>
            <person name="Chouhan R."/>
            <person name="Gandhi S.G."/>
            <person name="Patel H.K."/>
            <person name="Patil P.B."/>
        </authorList>
    </citation>
    <scope>NUCLEOTIDE SEQUENCE [LARGE SCALE GENOMIC DNA]</scope>
    <source>
        <strain evidence="8 9">PPL201</strain>
    </source>
</reference>
<comment type="subcellular location">
    <subcellularLocation>
        <location evidence="1">Cell membrane</location>
        <topology evidence="1">Multi-pass membrane protein</topology>
    </subcellularLocation>
</comment>
<dbReference type="InterPro" id="IPR036866">
    <property type="entry name" value="RibonucZ/Hydroxyglut_hydro"/>
</dbReference>
<keyword evidence="3 6" id="KW-0812">Transmembrane</keyword>
<comment type="caution">
    <text evidence="8">The sequence shown here is derived from an EMBL/GenBank/DDBJ whole genome shotgun (WGS) entry which is preliminary data.</text>
</comment>
<gene>
    <name evidence="8" type="ORF">P3W24_12600</name>
</gene>
<evidence type="ECO:0000259" key="7">
    <source>
        <dbReference type="SMART" id="SM00849"/>
    </source>
</evidence>
<evidence type="ECO:0000313" key="9">
    <source>
        <dbReference type="Proteomes" id="UP001528850"/>
    </source>
</evidence>
<dbReference type="InterPro" id="IPR052159">
    <property type="entry name" value="Competence_DNA_uptake"/>
</dbReference>
<evidence type="ECO:0000256" key="5">
    <source>
        <dbReference type="ARBA" id="ARBA00023136"/>
    </source>
</evidence>
<dbReference type="CDD" id="cd07731">
    <property type="entry name" value="ComA-like_MBL-fold"/>
    <property type="match status" value="1"/>
</dbReference>
<feature type="transmembrane region" description="Helical" evidence="6">
    <location>
        <begin position="305"/>
        <end position="322"/>
    </location>
</feature>
<feature type="domain" description="Metallo-beta-lactamase" evidence="7">
    <location>
        <begin position="505"/>
        <end position="690"/>
    </location>
</feature>
<organism evidence="8 9">
    <name type="scientific">Luteibacter sahnii</name>
    <dbReference type="NCBI Taxonomy" id="3021977"/>
    <lineage>
        <taxon>Bacteria</taxon>
        <taxon>Pseudomonadati</taxon>
        <taxon>Pseudomonadota</taxon>
        <taxon>Gammaproteobacteria</taxon>
        <taxon>Lysobacterales</taxon>
        <taxon>Rhodanobacteraceae</taxon>
        <taxon>Luteibacter</taxon>
    </lineage>
</organism>
<feature type="transmembrane region" description="Helical" evidence="6">
    <location>
        <begin position="356"/>
        <end position="376"/>
    </location>
</feature>
<dbReference type="EMBL" id="JARJJS010000003">
    <property type="protein sequence ID" value="MDF4025808.1"/>
    <property type="molecule type" value="Genomic_DNA"/>
</dbReference>
<feature type="transmembrane region" description="Helical" evidence="6">
    <location>
        <begin position="260"/>
        <end position="284"/>
    </location>
</feature>
<evidence type="ECO:0000256" key="1">
    <source>
        <dbReference type="ARBA" id="ARBA00004651"/>
    </source>
</evidence>
<dbReference type="SUPFAM" id="SSF56281">
    <property type="entry name" value="Metallo-hydrolase/oxidoreductase"/>
    <property type="match status" value="1"/>
</dbReference>
<dbReference type="Gene3D" id="3.60.15.10">
    <property type="entry name" value="Ribonuclease Z/Hydroxyacylglutathione hydrolase-like"/>
    <property type="match status" value="1"/>
</dbReference>
<keyword evidence="4 6" id="KW-1133">Transmembrane helix</keyword>
<dbReference type="InterPro" id="IPR004797">
    <property type="entry name" value="Competence_ComEC/Rec2"/>
</dbReference>
<dbReference type="Pfam" id="PF00753">
    <property type="entry name" value="Lactamase_B"/>
    <property type="match status" value="1"/>
</dbReference>
<feature type="transmembrane region" description="Helical" evidence="6">
    <location>
        <begin position="223"/>
        <end position="248"/>
    </location>
</feature>
<feature type="transmembrane region" description="Helical" evidence="6">
    <location>
        <begin position="328"/>
        <end position="344"/>
    </location>
</feature>
<protein>
    <submittedName>
        <fullName evidence="8">DNA internalization-related competence protein ComEC/Rec2</fullName>
    </submittedName>
</protein>
<dbReference type="InterPro" id="IPR001279">
    <property type="entry name" value="Metallo-B-lactamas"/>
</dbReference>